<protein>
    <recommendedName>
        <fullName evidence="3">Transposase</fullName>
    </recommendedName>
</protein>
<dbReference type="Proteomes" id="UP001156836">
    <property type="component" value="Unassembled WGS sequence"/>
</dbReference>
<dbReference type="SUPFAM" id="SSF53098">
    <property type="entry name" value="Ribonuclease H-like"/>
    <property type="match status" value="1"/>
</dbReference>
<evidence type="ECO:0000313" key="2">
    <source>
        <dbReference type="Proteomes" id="UP001156836"/>
    </source>
</evidence>
<accession>A0ABQ6BTP5</accession>
<name>A0ABQ6BTP5_9NEIS</name>
<sequence>MNLRLHGRARTTPAVRAEIQAAPPSITDAELARRYGVSKPTIAKWRRRTSVHDESHTAHRLQTTLTPAQEYIVVELRKLLRLALDDLLVVVREFLNPDVSRAGLARCLARHGVGRLQALESQPPTDKGKPFKAYEPGFVHIDVKYLPQMSDETARRYLFVAIDRATRWVFVQIRPHKTATAAHAFLSALNKAAPFRIRTVLSDNVLTASGFSSPGNTSPQATRLPI</sequence>
<comment type="caution">
    <text evidence="1">The sequence shown here is derived from an EMBL/GenBank/DDBJ whole genome shotgun (WGS) entry which is preliminary data.</text>
</comment>
<dbReference type="Gene3D" id="3.30.420.10">
    <property type="entry name" value="Ribonuclease H-like superfamily/Ribonuclease H"/>
    <property type="match status" value="1"/>
</dbReference>
<gene>
    <name evidence="1" type="ORF">GCM10007860_25370</name>
</gene>
<proteinExistence type="predicted"/>
<dbReference type="InterPro" id="IPR012337">
    <property type="entry name" value="RNaseH-like_sf"/>
</dbReference>
<evidence type="ECO:0008006" key="3">
    <source>
        <dbReference type="Google" id="ProtNLM"/>
    </source>
</evidence>
<dbReference type="EMBL" id="BSOZ01000045">
    <property type="protein sequence ID" value="GLS05385.1"/>
    <property type="molecule type" value="Genomic_DNA"/>
</dbReference>
<organism evidence="1 2">
    <name type="scientific">Chitiniphilus shinanonensis</name>
    <dbReference type="NCBI Taxonomy" id="553088"/>
    <lineage>
        <taxon>Bacteria</taxon>
        <taxon>Pseudomonadati</taxon>
        <taxon>Pseudomonadota</taxon>
        <taxon>Betaproteobacteria</taxon>
        <taxon>Neisseriales</taxon>
        <taxon>Chitinibacteraceae</taxon>
        <taxon>Chitiniphilus</taxon>
    </lineage>
</organism>
<evidence type="ECO:0000313" key="1">
    <source>
        <dbReference type="EMBL" id="GLS05385.1"/>
    </source>
</evidence>
<keyword evidence="2" id="KW-1185">Reference proteome</keyword>
<reference evidence="2" key="1">
    <citation type="journal article" date="2019" name="Int. J. Syst. Evol. Microbiol.">
        <title>The Global Catalogue of Microorganisms (GCM) 10K type strain sequencing project: providing services to taxonomists for standard genome sequencing and annotation.</title>
        <authorList>
            <consortium name="The Broad Institute Genomics Platform"/>
            <consortium name="The Broad Institute Genome Sequencing Center for Infectious Disease"/>
            <person name="Wu L."/>
            <person name="Ma J."/>
        </authorList>
    </citation>
    <scope>NUCLEOTIDE SEQUENCE [LARGE SCALE GENOMIC DNA]</scope>
    <source>
        <strain evidence="2">NBRC 104970</strain>
    </source>
</reference>
<dbReference type="InterPro" id="IPR036397">
    <property type="entry name" value="RNaseH_sf"/>
</dbReference>